<sequence>MVVARGAVCEDTPSPKTKDACQTTPVKPTAKAKASAAKAKAKGKAKAEKKKKHEEEGDGETKETKEVEKKSKKHEKKGDGETKETKEVEKKSKKHEKKGDGETKETKEVEKKNKKQPKGKAKVKPSPQLKQKGKKKDKKAKSDWEKEMLAAEEPEPVKEESTAEASSAPKRRKKTKSEVKETKSEVKECDDSQLSLATLLKGQEQMIAQSIWNNAKDMIESQESQSKSELMSALGGSASEVFTEKLAEEFLKFLKIKANPDEVEHDLEKPGDTVMDSSGGLSTEALRALEEQETVPGDITEVAAAPAEPTAPATKAPEVVPPVAPEALALPSVPAAAPETKAPEVAPLAPVAPEALALPSTAPAAAPETKAPEVAPLALPSTAPAAPSTAPAAAVPNLLRTPPHIRLGSTVAHVSLGQQRQMLTAEDLKGMDEGENAERCEVQLKVSRSVDDEMDTEEQLLTIDGMKRAGMSEPKIAAIISSQAPVLDRDHPHIMEEARYWCHIQTKRVCRQRSRLELNATSRVRADGAAINGLLSEARGQAPNGQPMQLQQAMEMLKAQSAPNGDNAGGQPSTKAKPQPKRKTKNPPMPLNPKSWKNIIADGCNDLKKEYLAATCALELPKGNDLRVKLTTLKVEIGQIWDDTKVIDADLIDETTFEKHMAKIADVLTRSKMLRVQARAVAREMAKKDKTDK</sequence>
<accession>A0ABP0N0A0</accession>
<feature type="region of interest" description="Disordered" evidence="1">
    <location>
        <begin position="1"/>
        <end position="191"/>
    </location>
</feature>
<gene>
    <name evidence="2" type="ORF">SCF082_LOCUS30719</name>
</gene>
<feature type="compositionally biased region" description="Basic residues" evidence="1">
    <location>
        <begin position="39"/>
        <end position="52"/>
    </location>
</feature>
<feature type="compositionally biased region" description="Basic and acidic residues" evidence="1">
    <location>
        <begin position="97"/>
        <end position="111"/>
    </location>
</feature>
<proteinExistence type="predicted"/>
<evidence type="ECO:0000313" key="3">
    <source>
        <dbReference type="Proteomes" id="UP001642464"/>
    </source>
</evidence>
<feature type="region of interest" description="Disordered" evidence="1">
    <location>
        <begin position="561"/>
        <end position="595"/>
    </location>
</feature>
<organism evidence="2 3">
    <name type="scientific">Durusdinium trenchii</name>
    <dbReference type="NCBI Taxonomy" id="1381693"/>
    <lineage>
        <taxon>Eukaryota</taxon>
        <taxon>Sar</taxon>
        <taxon>Alveolata</taxon>
        <taxon>Dinophyceae</taxon>
        <taxon>Suessiales</taxon>
        <taxon>Symbiodiniaceae</taxon>
        <taxon>Durusdinium</taxon>
    </lineage>
</organism>
<evidence type="ECO:0000313" key="2">
    <source>
        <dbReference type="EMBL" id="CAK9057195.1"/>
    </source>
</evidence>
<feature type="compositionally biased region" description="Low complexity" evidence="1">
    <location>
        <begin position="23"/>
        <end position="38"/>
    </location>
</feature>
<feature type="compositionally biased region" description="Basic and acidic residues" evidence="1">
    <location>
        <begin position="53"/>
        <end position="69"/>
    </location>
</feature>
<name>A0ABP0N0A0_9DINO</name>
<feature type="compositionally biased region" description="Basic and acidic residues" evidence="1">
    <location>
        <begin position="76"/>
        <end position="90"/>
    </location>
</feature>
<keyword evidence="3" id="KW-1185">Reference proteome</keyword>
<comment type="caution">
    <text evidence="2">The sequence shown here is derived from an EMBL/GenBank/DDBJ whole genome shotgun (WGS) entry which is preliminary data.</text>
</comment>
<feature type="compositionally biased region" description="Basic residues" evidence="1">
    <location>
        <begin position="112"/>
        <end position="123"/>
    </location>
</feature>
<feature type="compositionally biased region" description="Basic and acidic residues" evidence="1">
    <location>
        <begin position="140"/>
        <end position="161"/>
    </location>
</feature>
<feature type="compositionally biased region" description="Basic and acidic residues" evidence="1">
    <location>
        <begin position="176"/>
        <end position="190"/>
    </location>
</feature>
<protein>
    <submittedName>
        <fullName evidence="2">Uncharacterized protein</fullName>
    </submittedName>
</protein>
<evidence type="ECO:0000256" key="1">
    <source>
        <dbReference type="SAM" id="MobiDB-lite"/>
    </source>
</evidence>
<reference evidence="2 3" key="1">
    <citation type="submission" date="2024-02" db="EMBL/GenBank/DDBJ databases">
        <authorList>
            <person name="Chen Y."/>
            <person name="Shah S."/>
            <person name="Dougan E. K."/>
            <person name="Thang M."/>
            <person name="Chan C."/>
        </authorList>
    </citation>
    <scope>NUCLEOTIDE SEQUENCE [LARGE SCALE GENOMIC DNA]</scope>
</reference>
<dbReference type="EMBL" id="CAXAMM010025557">
    <property type="protein sequence ID" value="CAK9057195.1"/>
    <property type="molecule type" value="Genomic_DNA"/>
</dbReference>
<dbReference type="Proteomes" id="UP001642464">
    <property type="component" value="Unassembled WGS sequence"/>
</dbReference>